<reference evidence="2" key="1">
    <citation type="journal article" date="2015" name="Nature">
        <title>Complex archaea that bridge the gap between prokaryotes and eukaryotes.</title>
        <authorList>
            <person name="Spang A."/>
            <person name="Saw J.H."/>
            <person name="Jorgensen S.L."/>
            <person name="Zaremba-Niedzwiedzka K."/>
            <person name="Martijn J."/>
            <person name="Lind A.E."/>
            <person name="van Eijk R."/>
            <person name="Schleper C."/>
            <person name="Guy L."/>
            <person name="Ettema T.J."/>
        </authorList>
    </citation>
    <scope>NUCLEOTIDE SEQUENCE</scope>
</reference>
<comment type="caution">
    <text evidence="2">The sequence shown here is derived from an EMBL/GenBank/DDBJ whole genome shotgun (WGS) entry which is preliminary data.</text>
</comment>
<evidence type="ECO:0000256" key="1">
    <source>
        <dbReference type="SAM" id="Phobius"/>
    </source>
</evidence>
<proteinExistence type="predicted"/>
<keyword evidence="1" id="KW-0472">Membrane</keyword>
<organism evidence="2">
    <name type="scientific">marine sediment metagenome</name>
    <dbReference type="NCBI Taxonomy" id="412755"/>
    <lineage>
        <taxon>unclassified sequences</taxon>
        <taxon>metagenomes</taxon>
        <taxon>ecological metagenomes</taxon>
    </lineage>
</organism>
<evidence type="ECO:0000313" key="2">
    <source>
        <dbReference type="EMBL" id="KKM08195.1"/>
    </source>
</evidence>
<dbReference type="EMBL" id="LAZR01015604">
    <property type="protein sequence ID" value="KKM08195.1"/>
    <property type="molecule type" value="Genomic_DNA"/>
</dbReference>
<accession>A0A0F9HAX2</accession>
<keyword evidence="1" id="KW-0812">Transmembrane</keyword>
<protein>
    <submittedName>
        <fullName evidence="2">Uncharacterized protein</fullName>
    </submittedName>
</protein>
<sequence>MKNKHRVVGLLLLGILFINLTLVSILTTAELVNDSDNDGIDDNYEEINKRDIEVDTFENEEARIISLRRSDQKKDQIIIDIELSEDGIEIDFKYKSNLDSEQVTLLSIVFHEIIEYNDTNLDNIFNPEIDQVIQNFSINTFHDIDYSVSEENSLHHIRISTINETFNVHLYLAEEFVLVKDQLITPTELKIDIEISNFTYLDESSRLGLYTKLRSEGDFVTEEETEDELKGYATSETGLNTTVNEYTGFFTWNDYATIDEASSIIYVSDIMVDHHEDFGQKLYFNYVQGNNIYHDPKIGIKGILVPLPIPDSSTPALLIVLIVTIGSVSAAAIYTIYHYGTNKTSSSNTKKDREKYFREKFEESEVREPYTETPALQILLGENSIEKLLQIKNLNITVISEDFFEIINRFEWEGNEKNEFIKEMLAITPAERQLILGEIIHNSSIISK</sequence>
<feature type="transmembrane region" description="Helical" evidence="1">
    <location>
        <begin position="316"/>
        <end position="337"/>
    </location>
</feature>
<gene>
    <name evidence="2" type="ORF">LCGC14_1726300</name>
</gene>
<name>A0A0F9HAX2_9ZZZZ</name>
<keyword evidence="1" id="KW-1133">Transmembrane helix</keyword>
<dbReference type="AlphaFoldDB" id="A0A0F9HAX2"/>